<keyword evidence="3" id="KW-1185">Reference proteome</keyword>
<evidence type="ECO:0000313" key="2">
    <source>
        <dbReference type="EMBL" id="EGC16156.1"/>
    </source>
</evidence>
<dbReference type="HOGENOM" id="CLU_3184721_0_0_4"/>
<comment type="caution">
    <text evidence="2">The sequence shown here is derived from an EMBL/GenBank/DDBJ whole genome shotgun (WGS) entry which is preliminary data.</text>
</comment>
<name>F0F2Z4_9NEIS</name>
<accession>F0F2Z4</accession>
<dbReference type="AlphaFoldDB" id="F0F2Z4"/>
<evidence type="ECO:0000313" key="3">
    <source>
        <dbReference type="Proteomes" id="UP000004088"/>
    </source>
</evidence>
<proteinExistence type="predicted"/>
<organism evidence="2 3">
    <name type="scientific">Kingella denitrificans ATCC 33394</name>
    <dbReference type="NCBI Taxonomy" id="888741"/>
    <lineage>
        <taxon>Bacteria</taxon>
        <taxon>Pseudomonadati</taxon>
        <taxon>Pseudomonadota</taxon>
        <taxon>Betaproteobacteria</taxon>
        <taxon>Neisseriales</taxon>
        <taxon>Neisseriaceae</taxon>
        <taxon>Kingella</taxon>
    </lineage>
</organism>
<dbReference type="EMBL" id="AEWV01000046">
    <property type="protein sequence ID" value="EGC16156.1"/>
    <property type="molecule type" value="Genomic_DNA"/>
</dbReference>
<gene>
    <name evidence="2" type="ORF">HMPREF9098_2479</name>
</gene>
<dbReference type="STRING" id="888741.HMPREF9098_2479"/>
<keyword evidence="1" id="KW-0472">Membrane</keyword>
<keyword evidence="1" id="KW-0812">Transmembrane</keyword>
<reference evidence="2 3" key="1">
    <citation type="submission" date="2011-01" db="EMBL/GenBank/DDBJ databases">
        <authorList>
            <person name="Muzny D."/>
            <person name="Qin X."/>
            <person name="Deng J."/>
            <person name="Jiang H."/>
            <person name="Liu Y."/>
            <person name="Qu J."/>
            <person name="Song X.-Z."/>
            <person name="Zhang L."/>
            <person name="Thornton R."/>
            <person name="Coyle M."/>
            <person name="Francisco L."/>
            <person name="Jackson L."/>
            <person name="Javaid M."/>
            <person name="Korchina V."/>
            <person name="Kovar C."/>
            <person name="Mata R."/>
            <person name="Mathew T."/>
            <person name="Ngo R."/>
            <person name="Nguyen L."/>
            <person name="Nguyen N."/>
            <person name="Okwuonu G."/>
            <person name="Ongeri F."/>
            <person name="Pham C."/>
            <person name="Simmons D."/>
            <person name="Wilczek-Boney K."/>
            <person name="Hale W."/>
            <person name="Jakkamsetti A."/>
            <person name="Pham P."/>
            <person name="Ruth R."/>
            <person name="San Lucas F."/>
            <person name="Warren J."/>
            <person name="Zhang J."/>
            <person name="Zhao Z."/>
            <person name="Zhou C."/>
            <person name="Zhu D."/>
            <person name="Lee S."/>
            <person name="Bess C."/>
            <person name="Blankenburg K."/>
            <person name="Forbes L."/>
            <person name="Fu Q."/>
            <person name="Gubbala S."/>
            <person name="Hirani K."/>
            <person name="Jayaseelan J.C."/>
            <person name="Lara F."/>
            <person name="Munidasa M."/>
            <person name="Palculict T."/>
            <person name="Patil S."/>
            <person name="Pu L.-L."/>
            <person name="Saada N."/>
            <person name="Tang L."/>
            <person name="Weissenberger G."/>
            <person name="Zhu Y."/>
            <person name="Hemphill L."/>
            <person name="Shang Y."/>
            <person name="Youmans B."/>
            <person name="Ayvaz T."/>
            <person name="Ross M."/>
            <person name="Santibanez J."/>
            <person name="Aqrawi P."/>
            <person name="Gross S."/>
            <person name="Joshi V."/>
            <person name="Fowler G."/>
            <person name="Nazareth L."/>
            <person name="Reid J."/>
            <person name="Worley K."/>
            <person name="Petrosino J."/>
            <person name="Highlander S."/>
            <person name="Gibbs R."/>
        </authorList>
    </citation>
    <scope>NUCLEOTIDE SEQUENCE [LARGE SCALE GENOMIC DNA]</scope>
    <source>
        <strain evidence="2 3">ATCC 33394</strain>
    </source>
</reference>
<keyword evidence="1" id="KW-1133">Transmembrane helix</keyword>
<evidence type="ECO:0000256" key="1">
    <source>
        <dbReference type="SAM" id="Phobius"/>
    </source>
</evidence>
<dbReference type="Proteomes" id="UP000004088">
    <property type="component" value="Unassembled WGS sequence"/>
</dbReference>
<protein>
    <submittedName>
        <fullName evidence="2">Uncharacterized protein</fullName>
    </submittedName>
</protein>
<sequence length="46" mass="5540">MPWHKKAVSFPTQKAASTWKMKCRLLFCIWHSGGGIFYLNRLYHWL</sequence>
<feature type="transmembrane region" description="Helical" evidence="1">
    <location>
        <begin position="21"/>
        <end position="39"/>
    </location>
</feature>